<evidence type="ECO:0000259" key="2">
    <source>
        <dbReference type="Pfam" id="PF02894"/>
    </source>
</evidence>
<dbReference type="InterPro" id="IPR000683">
    <property type="entry name" value="Gfo/Idh/MocA-like_OxRdtase_N"/>
</dbReference>
<dbReference type="Pfam" id="PF01408">
    <property type="entry name" value="GFO_IDH_MocA"/>
    <property type="match status" value="1"/>
</dbReference>
<dbReference type="EMBL" id="AJTC01000007">
    <property type="protein sequence ID" value="EIJ31780.1"/>
    <property type="molecule type" value="Genomic_DNA"/>
</dbReference>
<evidence type="ECO:0000259" key="1">
    <source>
        <dbReference type="Pfam" id="PF01408"/>
    </source>
</evidence>
<dbReference type="PANTHER" id="PTHR43377:SF1">
    <property type="entry name" value="BILIVERDIN REDUCTASE A"/>
    <property type="match status" value="1"/>
</dbReference>
<name>A0ABN0EXF5_HAEPA</name>
<evidence type="ECO:0000313" key="4">
    <source>
        <dbReference type="Proteomes" id="UP000003778"/>
    </source>
</evidence>
<dbReference type="InterPro" id="IPR004104">
    <property type="entry name" value="Gfo/Idh/MocA-like_OxRdtase_C"/>
</dbReference>
<organism evidence="3 4">
    <name type="scientific">Haemophilus parainfluenzae HK2019</name>
    <dbReference type="NCBI Taxonomy" id="1095746"/>
    <lineage>
        <taxon>Bacteria</taxon>
        <taxon>Pseudomonadati</taxon>
        <taxon>Pseudomonadota</taxon>
        <taxon>Gammaproteobacteria</taxon>
        <taxon>Pasteurellales</taxon>
        <taxon>Pasteurellaceae</taxon>
        <taxon>Haemophilus</taxon>
    </lineage>
</organism>
<feature type="domain" description="Gfo/Idh/MocA-like oxidoreductase N-terminal" evidence="1">
    <location>
        <begin position="3"/>
        <end position="118"/>
    </location>
</feature>
<comment type="caution">
    <text evidence="3">The sequence shown here is derived from an EMBL/GenBank/DDBJ whole genome shotgun (WGS) entry which is preliminary data.</text>
</comment>
<dbReference type="InterPro" id="IPR051450">
    <property type="entry name" value="Gfo/Idh/MocA_Oxidoreductases"/>
</dbReference>
<protein>
    <submittedName>
        <fullName evidence="3">Oxidoreductase, NAD-binding domain protein</fullName>
    </submittedName>
</protein>
<reference evidence="3 4" key="1">
    <citation type="submission" date="2012-04" db="EMBL/GenBank/DDBJ databases">
        <authorList>
            <person name="Durkin A.S."/>
            <person name="McCorrison J."/>
            <person name="Torralba M."/>
            <person name="Gillis M."/>
            <person name="Methe B."/>
            <person name="Sutton G."/>
            <person name="Nelson K.E."/>
        </authorList>
    </citation>
    <scope>NUCLEOTIDE SEQUENCE [LARGE SCALE GENOMIC DNA]</scope>
    <source>
        <strain evidence="3 4">HK2019</strain>
    </source>
</reference>
<dbReference type="SUPFAM" id="SSF51735">
    <property type="entry name" value="NAD(P)-binding Rossmann-fold domains"/>
    <property type="match status" value="1"/>
</dbReference>
<evidence type="ECO:0000313" key="3">
    <source>
        <dbReference type="EMBL" id="EIJ31780.1"/>
    </source>
</evidence>
<dbReference type="Gene3D" id="3.40.50.720">
    <property type="entry name" value="NAD(P)-binding Rossmann-like Domain"/>
    <property type="match status" value="1"/>
</dbReference>
<dbReference type="Proteomes" id="UP000003778">
    <property type="component" value="Unassembled WGS sequence"/>
</dbReference>
<accession>A0ABN0EXF5</accession>
<dbReference type="Pfam" id="PF02894">
    <property type="entry name" value="GFO_IDH_MocA_C"/>
    <property type="match status" value="1"/>
</dbReference>
<gene>
    <name evidence="3" type="ORF">HMPREF1119_0633</name>
</gene>
<feature type="domain" description="Gfo/Idh/MocA-like oxidoreductase C-terminal" evidence="2">
    <location>
        <begin position="130"/>
        <end position="164"/>
    </location>
</feature>
<dbReference type="PANTHER" id="PTHR43377">
    <property type="entry name" value="BILIVERDIN REDUCTASE A"/>
    <property type="match status" value="1"/>
</dbReference>
<dbReference type="InterPro" id="IPR036291">
    <property type="entry name" value="NAD(P)-bd_dom_sf"/>
</dbReference>
<proteinExistence type="predicted"/>
<keyword evidence="4" id="KW-1185">Reference proteome</keyword>
<sequence length="172" mass="19396">MMQYGVVGVGYFGADLARFMNEFDDAQITMVYDPENGETIAQELQCVAAKSLEELVTSPEVDCVIVATPNYLHKEPVILAAKNKKHVFCEKPIALSYQDCDDMVRACEENGVTFMAGHVMNFFNGVHHAKELINQGVIGKVLYCHTARNGWEEQQPTISWKKIRDFCHHGIR</sequence>